<accession>A0A0A9H4C2</accession>
<dbReference type="AlphaFoldDB" id="A0A0A9H4C2"/>
<protein>
    <submittedName>
        <fullName evidence="1">Uncharacterized protein</fullName>
    </submittedName>
</protein>
<name>A0A0A9H4C2_ARUDO</name>
<reference evidence="1" key="2">
    <citation type="journal article" date="2015" name="Data Brief">
        <title>Shoot transcriptome of the giant reed, Arundo donax.</title>
        <authorList>
            <person name="Barrero R.A."/>
            <person name="Guerrero F.D."/>
            <person name="Moolhuijzen P."/>
            <person name="Goolsby J.A."/>
            <person name="Tidwell J."/>
            <person name="Bellgard S.E."/>
            <person name="Bellgard M.I."/>
        </authorList>
    </citation>
    <scope>NUCLEOTIDE SEQUENCE</scope>
    <source>
        <tissue evidence="1">Shoot tissue taken approximately 20 cm above the soil surface</tissue>
    </source>
</reference>
<sequence length="38" mass="4322">MRRGPAAASAHPEIAFLTRTSSRLPCYTRRNNLAHKRN</sequence>
<proteinExistence type="predicted"/>
<dbReference type="EMBL" id="GBRH01168190">
    <property type="protein sequence ID" value="JAE29706.1"/>
    <property type="molecule type" value="Transcribed_RNA"/>
</dbReference>
<organism evidence="1">
    <name type="scientific">Arundo donax</name>
    <name type="common">Giant reed</name>
    <name type="synonym">Donax arundinaceus</name>
    <dbReference type="NCBI Taxonomy" id="35708"/>
    <lineage>
        <taxon>Eukaryota</taxon>
        <taxon>Viridiplantae</taxon>
        <taxon>Streptophyta</taxon>
        <taxon>Embryophyta</taxon>
        <taxon>Tracheophyta</taxon>
        <taxon>Spermatophyta</taxon>
        <taxon>Magnoliopsida</taxon>
        <taxon>Liliopsida</taxon>
        <taxon>Poales</taxon>
        <taxon>Poaceae</taxon>
        <taxon>PACMAD clade</taxon>
        <taxon>Arundinoideae</taxon>
        <taxon>Arundineae</taxon>
        <taxon>Arundo</taxon>
    </lineage>
</organism>
<evidence type="ECO:0000313" key="1">
    <source>
        <dbReference type="EMBL" id="JAE29706.1"/>
    </source>
</evidence>
<reference evidence="1" key="1">
    <citation type="submission" date="2014-09" db="EMBL/GenBank/DDBJ databases">
        <authorList>
            <person name="Magalhaes I.L.F."/>
            <person name="Oliveira U."/>
            <person name="Santos F.R."/>
            <person name="Vidigal T.H.D.A."/>
            <person name="Brescovit A.D."/>
            <person name="Santos A.J."/>
        </authorList>
    </citation>
    <scope>NUCLEOTIDE SEQUENCE</scope>
    <source>
        <tissue evidence="1">Shoot tissue taken approximately 20 cm above the soil surface</tissue>
    </source>
</reference>